<dbReference type="EMBL" id="JAGGJQ010000008">
    <property type="protein sequence ID" value="MBP1840939.1"/>
    <property type="molecule type" value="Genomic_DNA"/>
</dbReference>
<accession>A0A9X0YLQ3</accession>
<feature type="chain" id="PRO_5040918916" evidence="1">
    <location>
        <begin position="23"/>
        <end position="278"/>
    </location>
</feature>
<proteinExistence type="predicted"/>
<evidence type="ECO:0000313" key="2">
    <source>
        <dbReference type="EMBL" id="MBP1840939.1"/>
    </source>
</evidence>
<reference evidence="2" key="1">
    <citation type="submission" date="2021-03" db="EMBL/GenBank/DDBJ databases">
        <title>Genomic Encyclopedia of Type Strains, Phase IV (KMG-IV): sequencing the most valuable type-strain genomes for metagenomic binning, comparative biology and taxonomic classification.</title>
        <authorList>
            <person name="Goeker M."/>
        </authorList>
    </citation>
    <scope>NUCLEOTIDE SEQUENCE</scope>
    <source>
        <strain evidence="2">DSM 15523</strain>
        <strain evidence="3 5">DSM 16476</strain>
    </source>
</reference>
<evidence type="ECO:0000313" key="5">
    <source>
        <dbReference type="Proteomes" id="UP001231587"/>
    </source>
</evidence>
<protein>
    <submittedName>
        <fullName evidence="2">Uncharacterized protein</fullName>
    </submittedName>
</protein>
<comment type="caution">
    <text evidence="2">The sequence shown here is derived from an EMBL/GenBank/DDBJ whole genome shotgun (WGS) entry which is preliminary data.</text>
</comment>
<name>A0A9X0YLQ3_9FLAO</name>
<organism evidence="2 4">
    <name type="scientific">Formosa algae</name>
    <dbReference type="NCBI Taxonomy" id="225843"/>
    <lineage>
        <taxon>Bacteria</taxon>
        <taxon>Pseudomonadati</taxon>
        <taxon>Bacteroidota</taxon>
        <taxon>Flavobacteriia</taxon>
        <taxon>Flavobacteriales</taxon>
        <taxon>Flavobacteriaceae</taxon>
        <taxon>Formosa</taxon>
    </lineage>
</organism>
<dbReference type="EMBL" id="JAUSUU010000008">
    <property type="protein sequence ID" value="MDQ0336164.1"/>
    <property type="molecule type" value="Genomic_DNA"/>
</dbReference>
<dbReference type="Proteomes" id="UP001138672">
    <property type="component" value="Unassembled WGS sequence"/>
</dbReference>
<evidence type="ECO:0000313" key="4">
    <source>
        <dbReference type="Proteomes" id="UP001138672"/>
    </source>
</evidence>
<dbReference type="AlphaFoldDB" id="A0A9X0YLQ3"/>
<evidence type="ECO:0000313" key="3">
    <source>
        <dbReference type="EMBL" id="MDQ0336164.1"/>
    </source>
</evidence>
<evidence type="ECO:0000256" key="1">
    <source>
        <dbReference type="SAM" id="SignalP"/>
    </source>
</evidence>
<sequence length="278" mass="31556">MTLNLKTWNLLIWLLMSLHLFAQNTGTTVQLTSGPDESAGGAESYIITTALATYYLDKSGGGLSSMIDKDGVDWIGFHNKKGSGHKGEYRGFPNAIHKQDGDYFHAMNSGTEPSHAMADNEQASHIRITFTSENKQWEGQWDFYPERCDFTMTKISKGCHYWVQYEGVPNGTMDTTDFWYASADTKKHPIEEPFLGDLPEPEWMAFGDKQATRILYLLHHENDEHPDNYVSRPDMTVLGFGRQHKDKFLDTVQTFSIGFIESTDYAVISETINKTLEK</sequence>
<keyword evidence="5" id="KW-1185">Reference proteome</keyword>
<gene>
    <name evidence="2" type="ORF">J2Z56_002870</name>
    <name evidence="3" type="ORF">J2Z57_002617</name>
</gene>
<keyword evidence="1" id="KW-0732">Signal</keyword>
<dbReference type="Proteomes" id="UP001231587">
    <property type="component" value="Unassembled WGS sequence"/>
</dbReference>
<dbReference type="RefSeq" id="WP_057782017.1">
    <property type="nucleotide sequence ID" value="NZ_JAGGJQ010000008.1"/>
</dbReference>
<feature type="signal peptide" evidence="1">
    <location>
        <begin position="1"/>
        <end position="22"/>
    </location>
</feature>